<dbReference type="GO" id="GO:0016805">
    <property type="term" value="F:dipeptidase activity"/>
    <property type="evidence" value="ECO:0007669"/>
    <property type="project" value="UniProtKB-KW"/>
</dbReference>
<name>A0A2Z2KA08_9BACL</name>
<evidence type="ECO:0000256" key="5">
    <source>
        <dbReference type="ARBA" id="ARBA00022801"/>
    </source>
</evidence>
<accession>A0A2Z2KA08</accession>
<keyword evidence="7" id="KW-0224">Dipeptidase</keyword>
<dbReference type="RefSeq" id="WP_087914376.1">
    <property type="nucleotide sequence ID" value="NZ_CP021780.1"/>
</dbReference>
<organism evidence="9 10">
    <name type="scientific">Paenibacillus donghaensis</name>
    <dbReference type="NCBI Taxonomy" id="414771"/>
    <lineage>
        <taxon>Bacteria</taxon>
        <taxon>Bacillati</taxon>
        <taxon>Bacillota</taxon>
        <taxon>Bacilli</taxon>
        <taxon>Bacillales</taxon>
        <taxon>Paenibacillaceae</taxon>
        <taxon>Paenibacillus</taxon>
    </lineage>
</organism>
<dbReference type="PROSITE" id="PS00758">
    <property type="entry name" value="ARGE_DAPE_CPG2_1"/>
    <property type="match status" value="1"/>
</dbReference>
<dbReference type="Gene3D" id="3.40.630.10">
    <property type="entry name" value="Zn peptidases"/>
    <property type="match status" value="1"/>
</dbReference>
<evidence type="ECO:0008006" key="11">
    <source>
        <dbReference type="Google" id="ProtNLM"/>
    </source>
</evidence>
<evidence type="ECO:0000313" key="9">
    <source>
        <dbReference type="EMBL" id="ASA20355.1"/>
    </source>
</evidence>
<evidence type="ECO:0000256" key="7">
    <source>
        <dbReference type="ARBA" id="ARBA00022997"/>
    </source>
</evidence>
<evidence type="ECO:0000256" key="6">
    <source>
        <dbReference type="ARBA" id="ARBA00022833"/>
    </source>
</evidence>
<reference evidence="9 10" key="1">
    <citation type="submission" date="2017-06" db="EMBL/GenBank/DDBJ databases">
        <title>Complete genome sequence of Paenibacillus donghaensis KCTC 13049T isolated from East Sea sediment, South Korea.</title>
        <authorList>
            <person name="Jung B.K."/>
            <person name="Hong S.-J."/>
            <person name="Shin J.-H."/>
        </authorList>
    </citation>
    <scope>NUCLEOTIDE SEQUENCE [LARGE SCALE GENOMIC DNA]</scope>
    <source>
        <strain evidence="9 10">KCTC 13049</strain>
    </source>
</reference>
<keyword evidence="3" id="KW-0645">Protease</keyword>
<comment type="similarity">
    <text evidence="2">Belongs to the peptidase M20A family.</text>
</comment>
<sequence>MEEWSGRELDQQITQFLEANRLRMIGDAKGLIRINSVGQAYAPGSSHPFGEGCAAALDEAVRLMLREKLDVTAFDGYGVKGQLAAAGEQGKGSIGFFAHLDVVPEGEGWGFPPYEPFVRDGYLFGRGAMDNKMAAVAALYVLKFFAESSMKLEHGLYLFLGCNEENGMRDIRHFLSKHEPPLFGIVPDAYFPICYAEKGMLRADFEGEVKEGNLLSFSGGTDYNVVPASATALLGGVVPDHARRLLPPAFTVESAPEGVRITVQGQAGHAAFPEGTDNAAVKLAAALVESGLIQGASAVRALTFVKECFCSPYGHCLGIAFRDEAGAATSNAGAVQIRDGRLSLLCDVRYGVTQDCTDILEQLASAATRYGMQLVRTEDSPPHHIPKDDRFVVALCELANRQLGTDQPPYAMGGITHARWLPRGAAFGPLRRDQPSVFPAGRGGGHQPDEAIQLETLWDAFRIYVEAVLTIDKLLSEGEQPR</sequence>
<dbReference type="GO" id="GO:0008237">
    <property type="term" value="F:metallopeptidase activity"/>
    <property type="evidence" value="ECO:0007669"/>
    <property type="project" value="UniProtKB-KW"/>
</dbReference>
<evidence type="ECO:0000256" key="2">
    <source>
        <dbReference type="ARBA" id="ARBA00006247"/>
    </source>
</evidence>
<dbReference type="NCBIfam" id="TIGR01887">
    <property type="entry name" value="dipeptidaselike"/>
    <property type="match status" value="1"/>
</dbReference>
<dbReference type="InterPro" id="IPR001261">
    <property type="entry name" value="ArgE/DapE_CS"/>
</dbReference>
<gene>
    <name evidence="9" type="ORF">B9T62_05790</name>
</gene>
<dbReference type="SUPFAM" id="SSF53187">
    <property type="entry name" value="Zn-dependent exopeptidases"/>
    <property type="match status" value="1"/>
</dbReference>
<dbReference type="GO" id="GO:0008777">
    <property type="term" value="F:acetylornithine deacetylase activity"/>
    <property type="evidence" value="ECO:0007669"/>
    <property type="project" value="TreeGrafter"/>
</dbReference>
<keyword evidence="4" id="KW-0479">Metal-binding</keyword>
<keyword evidence="6" id="KW-0862">Zinc</keyword>
<dbReference type="KEGG" id="pdh:B9T62_05790"/>
<dbReference type="GO" id="GO:0006508">
    <property type="term" value="P:proteolysis"/>
    <property type="evidence" value="ECO:0007669"/>
    <property type="project" value="UniProtKB-KW"/>
</dbReference>
<dbReference type="Gene3D" id="3.30.70.360">
    <property type="match status" value="2"/>
</dbReference>
<dbReference type="Pfam" id="PF01546">
    <property type="entry name" value="Peptidase_M20"/>
    <property type="match status" value="1"/>
</dbReference>
<dbReference type="InterPro" id="IPR010964">
    <property type="entry name" value="M20A_pepV-rel"/>
</dbReference>
<evidence type="ECO:0000256" key="1">
    <source>
        <dbReference type="ARBA" id="ARBA00001947"/>
    </source>
</evidence>
<dbReference type="InterPro" id="IPR002933">
    <property type="entry name" value="Peptidase_M20"/>
</dbReference>
<dbReference type="InterPro" id="IPR036264">
    <property type="entry name" value="Bact_exopeptidase_dim_dom"/>
</dbReference>
<dbReference type="SUPFAM" id="SSF55031">
    <property type="entry name" value="Bacterial exopeptidase dimerisation domain"/>
    <property type="match status" value="1"/>
</dbReference>
<dbReference type="PANTHER" id="PTHR43808:SF31">
    <property type="entry name" value="N-ACETYL-L-CITRULLINE DEACETYLASE"/>
    <property type="match status" value="1"/>
</dbReference>
<dbReference type="EMBL" id="CP021780">
    <property type="protein sequence ID" value="ASA20355.1"/>
    <property type="molecule type" value="Genomic_DNA"/>
</dbReference>
<comment type="cofactor">
    <cofactor evidence="1">
        <name>Zn(2+)</name>
        <dbReference type="ChEBI" id="CHEBI:29105"/>
    </cofactor>
</comment>
<evidence type="ECO:0000256" key="8">
    <source>
        <dbReference type="ARBA" id="ARBA00023049"/>
    </source>
</evidence>
<evidence type="ECO:0000256" key="4">
    <source>
        <dbReference type="ARBA" id="ARBA00022723"/>
    </source>
</evidence>
<evidence type="ECO:0000313" key="10">
    <source>
        <dbReference type="Proteomes" id="UP000249890"/>
    </source>
</evidence>
<dbReference type="GO" id="GO:0006526">
    <property type="term" value="P:L-arginine biosynthetic process"/>
    <property type="evidence" value="ECO:0007669"/>
    <property type="project" value="TreeGrafter"/>
</dbReference>
<dbReference type="PANTHER" id="PTHR43808">
    <property type="entry name" value="ACETYLORNITHINE DEACETYLASE"/>
    <property type="match status" value="1"/>
</dbReference>
<dbReference type="GO" id="GO:0008270">
    <property type="term" value="F:zinc ion binding"/>
    <property type="evidence" value="ECO:0007669"/>
    <property type="project" value="InterPro"/>
</dbReference>
<proteinExistence type="inferred from homology"/>
<dbReference type="AlphaFoldDB" id="A0A2Z2KA08"/>
<protein>
    <recommendedName>
        <fullName evidence="11">Peptidase M20 dimerisation domain-containing protein</fullName>
    </recommendedName>
</protein>
<keyword evidence="8" id="KW-0482">Metalloprotease</keyword>
<keyword evidence="5" id="KW-0378">Hydrolase</keyword>
<dbReference type="Proteomes" id="UP000249890">
    <property type="component" value="Chromosome"/>
</dbReference>
<keyword evidence="10" id="KW-1185">Reference proteome</keyword>
<evidence type="ECO:0000256" key="3">
    <source>
        <dbReference type="ARBA" id="ARBA00022670"/>
    </source>
</evidence>
<dbReference type="InterPro" id="IPR050072">
    <property type="entry name" value="Peptidase_M20A"/>
</dbReference>